<proteinExistence type="predicted"/>
<dbReference type="EMBL" id="JACHIH010000003">
    <property type="protein sequence ID" value="MBB5046253.1"/>
    <property type="molecule type" value="Genomic_DNA"/>
</dbReference>
<dbReference type="SUPFAM" id="SSF54427">
    <property type="entry name" value="NTF2-like"/>
    <property type="match status" value="1"/>
</dbReference>
<keyword evidence="3" id="KW-1185">Reference proteome</keyword>
<comment type="caution">
    <text evidence="2">The sequence shown here is derived from an EMBL/GenBank/DDBJ whole genome shotgun (WGS) entry which is preliminary data.</text>
</comment>
<evidence type="ECO:0000313" key="2">
    <source>
        <dbReference type="EMBL" id="MBB5046253.1"/>
    </source>
</evidence>
<dbReference type="Gene3D" id="3.10.450.50">
    <property type="match status" value="1"/>
</dbReference>
<dbReference type="PANTHER" id="PTHR33747:SF1">
    <property type="entry name" value="ADENYLATE CYCLASE-ASSOCIATED CAP C-TERMINAL DOMAIN-CONTAINING PROTEIN"/>
    <property type="match status" value="1"/>
</dbReference>
<dbReference type="InterPro" id="IPR032710">
    <property type="entry name" value="NTF2-like_dom_sf"/>
</dbReference>
<accession>A0A7W7Z1F4</accession>
<dbReference type="Pfam" id="PF17775">
    <property type="entry name" value="YchJ_M-like"/>
    <property type="match status" value="1"/>
</dbReference>
<reference evidence="2 3" key="1">
    <citation type="submission" date="2020-08" db="EMBL/GenBank/DDBJ databases">
        <title>Genomic Encyclopedia of Type Strains, Phase IV (KMG-IV): sequencing the most valuable type-strain genomes for metagenomic binning, comparative biology and taxonomic classification.</title>
        <authorList>
            <person name="Goeker M."/>
        </authorList>
    </citation>
    <scope>NUCLEOTIDE SEQUENCE [LARGE SCALE GENOMIC DNA]</scope>
    <source>
        <strain evidence="2 3">DSM 12706</strain>
    </source>
</reference>
<evidence type="ECO:0000259" key="1">
    <source>
        <dbReference type="Pfam" id="PF17775"/>
    </source>
</evidence>
<organism evidence="2 3">
    <name type="scientific">Rhodopseudomonas rhenobacensis</name>
    <dbReference type="NCBI Taxonomy" id="87461"/>
    <lineage>
        <taxon>Bacteria</taxon>
        <taxon>Pseudomonadati</taxon>
        <taxon>Pseudomonadota</taxon>
        <taxon>Alphaproteobacteria</taxon>
        <taxon>Hyphomicrobiales</taxon>
        <taxon>Nitrobacteraceae</taxon>
        <taxon>Rhodopseudomonas</taxon>
    </lineage>
</organism>
<dbReference type="PANTHER" id="PTHR33747">
    <property type="entry name" value="UPF0225 PROTEIN SCO1677"/>
    <property type="match status" value="1"/>
</dbReference>
<gene>
    <name evidence="2" type="ORF">HNR60_000995</name>
</gene>
<dbReference type="Proteomes" id="UP000542353">
    <property type="component" value="Unassembled WGS sequence"/>
</dbReference>
<dbReference type="AlphaFoldDB" id="A0A7W7Z1F4"/>
<feature type="domain" description="YchJ-like middle NTF2-like" evidence="1">
    <location>
        <begin position="27"/>
        <end position="124"/>
    </location>
</feature>
<dbReference type="InterPro" id="IPR048469">
    <property type="entry name" value="YchJ-like_M"/>
</dbReference>
<sequence length="131" mass="14919">MKCVCCADEPFDQCCGPLLARTTAAATPEALMRSRYAAYVRKDFDYIVDTTDPQVRDELDHDANRAWMDGSIFTGLDILSSSQQGSRGEVEFIAWFRQGDGAEQKHHERSQFRKHRGRWFFREGRLVGAPG</sequence>
<dbReference type="RefSeq" id="WP_184254912.1">
    <property type="nucleotide sequence ID" value="NZ_JACHIH010000003.1"/>
</dbReference>
<evidence type="ECO:0000313" key="3">
    <source>
        <dbReference type="Proteomes" id="UP000542353"/>
    </source>
</evidence>
<protein>
    <submittedName>
        <fullName evidence="2">SEC-C motif-containing protein</fullName>
    </submittedName>
</protein>
<name>A0A7W7Z1F4_9BRAD</name>